<dbReference type="CDD" id="cd02062">
    <property type="entry name" value="Nitro_FMN_reductase"/>
    <property type="match status" value="1"/>
</dbReference>
<dbReference type="SUPFAM" id="SSF55469">
    <property type="entry name" value="FMN-dependent nitroreductase-like"/>
    <property type="match status" value="1"/>
</dbReference>
<dbReference type="Pfam" id="PF00881">
    <property type="entry name" value="Nitroreductase"/>
    <property type="match status" value="2"/>
</dbReference>
<proteinExistence type="inferred from homology"/>
<evidence type="ECO:0000256" key="1">
    <source>
        <dbReference type="ARBA" id="ARBA00007118"/>
    </source>
</evidence>
<sequence>MGLCCDTIIGDMLKNLIEKTRSIRRFKEDKPVEMGQLRDLISYARLSASAANMQPLKYLITNTPGVNAKIFLTLGWAGCLADWPGPIKGERPAAYIIVLGDSSISKNFAIDHGISLQSIRLGATSMGLASCVIVSIKREALSGTLHIADHLEILSVVAIGEPVEIVVLEKMKNGDRKYWRDEDGVHHVPKRSLDEIIIRNGLGSAG</sequence>
<evidence type="ECO:0000313" key="4">
    <source>
        <dbReference type="EMBL" id="VAX24834.1"/>
    </source>
</evidence>
<dbReference type="EMBL" id="UOGE01000097">
    <property type="protein sequence ID" value="VAX24834.1"/>
    <property type="molecule type" value="Genomic_DNA"/>
</dbReference>
<protein>
    <submittedName>
        <fullName evidence="4">Uncharacterized nitroreductase family protein CT0345</fullName>
    </submittedName>
</protein>
<dbReference type="InterPro" id="IPR000415">
    <property type="entry name" value="Nitroreductase-like"/>
</dbReference>
<feature type="domain" description="Nitroreductase" evidence="3">
    <location>
        <begin position="94"/>
        <end position="160"/>
    </location>
</feature>
<accession>A0A3B1CLI2</accession>
<name>A0A3B1CLI2_9ZZZZ</name>
<dbReference type="InterPro" id="IPR029479">
    <property type="entry name" value="Nitroreductase"/>
</dbReference>
<evidence type="ECO:0000259" key="3">
    <source>
        <dbReference type="Pfam" id="PF00881"/>
    </source>
</evidence>
<evidence type="ECO:0000256" key="2">
    <source>
        <dbReference type="ARBA" id="ARBA00023002"/>
    </source>
</evidence>
<comment type="similarity">
    <text evidence="1">Belongs to the nitroreductase family.</text>
</comment>
<organism evidence="4">
    <name type="scientific">hydrothermal vent metagenome</name>
    <dbReference type="NCBI Taxonomy" id="652676"/>
    <lineage>
        <taxon>unclassified sequences</taxon>
        <taxon>metagenomes</taxon>
        <taxon>ecological metagenomes</taxon>
    </lineage>
</organism>
<dbReference type="GO" id="GO:0016491">
    <property type="term" value="F:oxidoreductase activity"/>
    <property type="evidence" value="ECO:0007669"/>
    <property type="project" value="UniProtKB-KW"/>
</dbReference>
<reference evidence="4" key="1">
    <citation type="submission" date="2018-06" db="EMBL/GenBank/DDBJ databases">
        <authorList>
            <person name="Zhirakovskaya E."/>
        </authorList>
    </citation>
    <scope>NUCLEOTIDE SEQUENCE</scope>
</reference>
<dbReference type="Gene3D" id="3.40.109.10">
    <property type="entry name" value="NADH Oxidase"/>
    <property type="match status" value="1"/>
</dbReference>
<gene>
    <name evidence="4" type="ORF">MNBD_NITROSPINAE02-237</name>
</gene>
<dbReference type="PANTHER" id="PTHR43673">
    <property type="entry name" value="NAD(P)H NITROREDUCTASE YDGI-RELATED"/>
    <property type="match status" value="1"/>
</dbReference>
<keyword evidence="2" id="KW-0560">Oxidoreductase</keyword>
<dbReference type="Gene3D" id="2.20.180.10">
    <property type="entry name" value="putative fmn-dependent nitroreductase like domains"/>
    <property type="match status" value="1"/>
</dbReference>
<dbReference type="PANTHER" id="PTHR43673:SF10">
    <property type="entry name" value="NADH DEHYDROGENASE_NAD(P)H NITROREDUCTASE XCC3605-RELATED"/>
    <property type="match status" value="1"/>
</dbReference>
<feature type="domain" description="Nitroreductase" evidence="3">
    <location>
        <begin position="17"/>
        <end position="63"/>
    </location>
</feature>
<dbReference type="AlphaFoldDB" id="A0A3B1CLI2"/>
<dbReference type="InterPro" id="IPR023312">
    <property type="entry name" value="Put_nitroreductase_C_bac"/>
</dbReference>